<evidence type="ECO:0000256" key="2">
    <source>
        <dbReference type="ARBA" id="ARBA00022801"/>
    </source>
</evidence>
<gene>
    <name evidence="7" type="primary">NTG1</name>
    <name evidence="9" type="ORF">RNJ44_03462</name>
</gene>
<comment type="caution">
    <text evidence="7">Lacks conserved residue(s) required for the propagation of feature annotation.</text>
</comment>
<organism evidence="9 10">
    <name type="scientific">Nakaseomyces bracarensis</name>
    <dbReference type="NCBI Taxonomy" id="273131"/>
    <lineage>
        <taxon>Eukaryota</taxon>
        <taxon>Fungi</taxon>
        <taxon>Dikarya</taxon>
        <taxon>Ascomycota</taxon>
        <taxon>Saccharomycotina</taxon>
        <taxon>Saccharomycetes</taxon>
        <taxon>Saccharomycetales</taxon>
        <taxon>Saccharomycetaceae</taxon>
        <taxon>Nakaseomyces</taxon>
    </lineage>
</organism>
<evidence type="ECO:0000313" key="10">
    <source>
        <dbReference type="Proteomes" id="UP001623330"/>
    </source>
</evidence>
<evidence type="ECO:0000256" key="1">
    <source>
        <dbReference type="ARBA" id="ARBA00022763"/>
    </source>
</evidence>
<evidence type="ECO:0000256" key="5">
    <source>
        <dbReference type="ARBA" id="ARBA00023295"/>
    </source>
</evidence>
<dbReference type="Pfam" id="PF00730">
    <property type="entry name" value="HhH-GPD"/>
    <property type="match status" value="1"/>
</dbReference>
<dbReference type="Gene3D" id="1.10.1670.10">
    <property type="entry name" value="Helix-hairpin-Helix base-excision DNA repair enzymes (C-terminal)"/>
    <property type="match status" value="1"/>
</dbReference>
<dbReference type="InterPro" id="IPR023170">
    <property type="entry name" value="HhH_base_excis_C"/>
</dbReference>
<reference evidence="9 10" key="1">
    <citation type="submission" date="2024-05" db="EMBL/GenBank/DDBJ databases">
        <title>Long read based assembly of the Candida bracarensis genome reveals expanded adhesin content.</title>
        <authorList>
            <person name="Marcet-Houben M."/>
            <person name="Ksiezopolska E."/>
            <person name="Gabaldon T."/>
        </authorList>
    </citation>
    <scope>NUCLEOTIDE SEQUENCE [LARGE SCALE GENOMIC DNA]</scope>
    <source>
        <strain evidence="9 10">CBM6</strain>
    </source>
</reference>
<keyword evidence="7" id="KW-0539">Nucleus</keyword>
<keyword evidence="2 7" id="KW-0378">Hydrolase</keyword>
<comment type="subcellular location">
    <subcellularLocation>
        <location evidence="7">Nucleus</location>
    </subcellularLocation>
    <subcellularLocation>
        <location evidence="7">Mitochondrion</location>
    </subcellularLocation>
</comment>
<protein>
    <recommendedName>
        <fullName evidence="7">Endonuclease III homolog</fullName>
        <ecNumber evidence="7">3.2.2.-</ecNumber>
        <ecNumber evidence="7">4.2.99.18</ecNumber>
    </recommendedName>
    <alternativeName>
        <fullName evidence="7">Bifunctional DNA N-glycosylase/DNA-(apurinic or apyrimidinic site) lyase</fullName>
        <shortName evidence="7">DNA glycosylase/AP lyase</shortName>
    </alternativeName>
</protein>
<evidence type="ECO:0000256" key="7">
    <source>
        <dbReference type="HAMAP-Rule" id="MF_03183"/>
    </source>
</evidence>
<keyword evidence="4 7" id="KW-0456">Lyase</keyword>
<keyword evidence="5 7" id="KW-0326">Glycosidase</keyword>
<feature type="domain" description="HhH-GPD" evidence="8">
    <location>
        <begin position="171"/>
        <end position="331"/>
    </location>
</feature>
<keyword evidence="3 7" id="KW-0234">DNA repair</keyword>
<dbReference type="Gene3D" id="1.10.340.30">
    <property type="entry name" value="Hypothetical protein, domain 2"/>
    <property type="match status" value="1"/>
</dbReference>
<dbReference type="SMART" id="SM00478">
    <property type="entry name" value="ENDO3c"/>
    <property type="match status" value="1"/>
</dbReference>
<name>A0ABR4NXF8_9SACH</name>
<proteinExistence type="inferred from homology"/>
<keyword evidence="1 7" id="KW-0227">DNA damage</keyword>
<feature type="active site" description="Nucleophile; for N-glycosylase activity" evidence="7">
    <location>
        <position position="270"/>
    </location>
</feature>
<dbReference type="EC" id="3.2.2.-" evidence="7"/>
<accession>A0ABR4NXF8</accession>
<dbReference type="PANTHER" id="PTHR43286">
    <property type="entry name" value="ENDONUCLEASE III-LIKE PROTEIN 1"/>
    <property type="match status" value="1"/>
</dbReference>
<dbReference type="EC" id="4.2.99.18" evidence="7"/>
<comment type="similarity">
    <text evidence="7">Belongs to the Nth/MutY family.</text>
</comment>
<keyword evidence="7" id="KW-0496">Mitochondrion</keyword>
<comment type="catalytic activity">
    <reaction evidence="6 7">
        <text>2'-deoxyribonucleotide-(2'-deoxyribose 5'-phosphate)-2'-deoxyribonucleotide-DNA = a 3'-end 2'-deoxyribonucleotide-(2,3-dehydro-2,3-deoxyribose 5'-phosphate)-DNA + a 5'-end 5'-phospho-2'-deoxyribonucleoside-DNA + H(+)</text>
        <dbReference type="Rhea" id="RHEA:66592"/>
        <dbReference type="Rhea" id="RHEA-COMP:13180"/>
        <dbReference type="Rhea" id="RHEA-COMP:16897"/>
        <dbReference type="Rhea" id="RHEA-COMP:17067"/>
        <dbReference type="ChEBI" id="CHEBI:15378"/>
        <dbReference type="ChEBI" id="CHEBI:136412"/>
        <dbReference type="ChEBI" id="CHEBI:157695"/>
        <dbReference type="ChEBI" id="CHEBI:167181"/>
        <dbReference type="EC" id="4.2.99.18"/>
    </reaction>
</comment>
<dbReference type="EMBL" id="JBEVYD010000004">
    <property type="protein sequence ID" value="KAL3233422.1"/>
    <property type="molecule type" value="Genomic_DNA"/>
</dbReference>
<evidence type="ECO:0000256" key="6">
    <source>
        <dbReference type="ARBA" id="ARBA00044632"/>
    </source>
</evidence>
<dbReference type="SUPFAM" id="SSF48150">
    <property type="entry name" value="DNA-glycosylase"/>
    <property type="match status" value="1"/>
</dbReference>
<dbReference type="InterPro" id="IPR011257">
    <property type="entry name" value="DNA_glycosylase"/>
</dbReference>
<dbReference type="CDD" id="cd00056">
    <property type="entry name" value="ENDO3c"/>
    <property type="match status" value="1"/>
</dbReference>
<comment type="function">
    <text evidence="7">Bifunctional DNA N-glycosylase with associated apurinic/apyrimidinic (AP) lyase function that catalyzes the first step in base excision repair (BER), the primary repair pathway for the repair of oxidative DNA damage. The DNA N-glycosylase activity releases the damaged DNA base from DNA by cleaving the N-glycosidic bond, leaving an AP site. The AP lyase activity cleaves the phosphodiester bond 3' to the AP site by a beta-elimination. Primarily recognizes and repairs oxidative base damage of pyrimidines.</text>
</comment>
<comment type="caution">
    <text evidence="9">The sequence shown here is derived from an EMBL/GenBank/DDBJ whole genome shotgun (WGS) entry which is preliminary data.</text>
</comment>
<evidence type="ECO:0000259" key="8">
    <source>
        <dbReference type="SMART" id="SM00478"/>
    </source>
</evidence>
<dbReference type="Proteomes" id="UP001623330">
    <property type="component" value="Unassembled WGS sequence"/>
</dbReference>
<dbReference type="InterPro" id="IPR030841">
    <property type="entry name" value="NTH1"/>
</dbReference>
<dbReference type="InterPro" id="IPR003265">
    <property type="entry name" value="HhH-GPD_domain"/>
</dbReference>
<dbReference type="PROSITE" id="PS01155">
    <property type="entry name" value="ENDONUCLEASE_III_2"/>
    <property type="match status" value="1"/>
</dbReference>
<evidence type="ECO:0000256" key="3">
    <source>
        <dbReference type="ARBA" id="ARBA00023204"/>
    </source>
</evidence>
<dbReference type="PANTHER" id="PTHR43286:SF1">
    <property type="entry name" value="ENDONUCLEASE III-LIKE PROTEIN 1"/>
    <property type="match status" value="1"/>
</dbReference>
<dbReference type="InterPro" id="IPR004036">
    <property type="entry name" value="Endonuclease-III-like_CS2"/>
</dbReference>
<dbReference type="HAMAP" id="MF_03183">
    <property type="entry name" value="Endonuclease_III_Nth"/>
    <property type="match status" value="1"/>
</dbReference>
<sequence length="470" mass="53932">MPDILQCMIKIRSFGAINRSMAILRKRKTLPLKQEAESPYFKKPKKAVIKIENENGVVDRDYVDIDWVKSLKNDEYFKWIVMRNGNVPNRWSQPFDDTIFTDLDDESLQKLPKNFPEMYKKMRWMRGFIRAPVDLIGGSSIPMTVGEMCGIKKTDIQPRNYRLQVLIGVMLSAQTKDEVTAMGMYKIMKYCIEELHDSQGITLESLLRIDEEVLDGLIHSVGFHKRKANFIKRTAKILNEQYGADVPANVTDILGLPGVGPKMGYLTLQKAWGKIEGICVDVHVDRFCKMWNWVDPKKCKNPNDTRKALQEWLPRRLWTEINGLLVGFGQVVGKSRGDFEIFHVNENSEPKQRPITNQTFTTISKLNDSIKSNITSYSKWMKFLMDLDIKLLEKDLTAVLNVSIDDDSTSLKSKNNTTIKTEHTADLVPIKTEPTIDLIPIKQEENISVKLEPENDLVEDSYSTINEIPV</sequence>
<evidence type="ECO:0000256" key="4">
    <source>
        <dbReference type="ARBA" id="ARBA00023239"/>
    </source>
</evidence>
<evidence type="ECO:0000313" key="9">
    <source>
        <dbReference type="EMBL" id="KAL3233422.1"/>
    </source>
</evidence>
<keyword evidence="10" id="KW-1185">Reference proteome</keyword>